<organism evidence="1 2">
    <name type="scientific">Eumeta variegata</name>
    <name type="common">Bagworm moth</name>
    <name type="synonym">Eumeta japonica</name>
    <dbReference type="NCBI Taxonomy" id="151549"/>
    <lineage>
        <taxon>Eukaryota</taxon>
        <taxon>Metazoa</taxon>
        <taxon>Ecdysozoa</taxon>
        <taxon>Arthropoda</taxon>
        <taxon>Hexapoda</taxon>
        <taxon>Insecta</taxon>
        <taxon>Pterygota</taxon>
        <taxon>Neoptera</taxon>
        <taxon>Endopterygota</taxon>
        <taxon>Lepidoptera</taxon>
        <taxon>Glossata</taxon>
        <taxon>Ditrysia</taxon>
        <taxon>Tineoidea</taxon>
        <taxon>Psychidae</taxon>
        <taxon>Oiketicinae</taxon>
        <taxon>Eumeta</taxon>
    </lineage>
</organism>
<proteinExistence type="predicted"/>
<evidence type="ECO:0000313" key="1">
    <source>
        <dbReference type="EMBL" id="GBP21623.1"/>
    </source>
</evidence>
<comment type="caution">
    <text evidence="1">The sequence shown here is derived from an EMBL/GenBank/DDBJ whole genome shotgun (WGS) entry which is preliminary data.</text>
</comment>
<dbReference type="EMBL" id="BGZK01000130">
    <property type="protein sequence ID" value="GBP21623.1"/>
    <property type="molecule type" value="Genomic_DNA"/>
</dbReference>
<protein>
    <submittedName>
        <fullName evidence="1">Uncharacterized protein</fullName>
    </submittedName>
</protein>
<keyword evidence="2" id="KW-1185">Reference proteome</keyword>
<evidence type="ECO:0000313" key="2">
    <source>
        <dbReference type="Proteomes" id="UP000299102"/>
    </source>
</evidence>
<dbReference type="Proteomes" id="UP000299102">
    <property type="component" value="Unassembled WGS sequence"/>
</dbReference>
<gene>
    <name evidence="1" type="ORF">EVAR_9808_1</name>
</gene>
<reference evidence="1 2" key="1">
    <citation type="journal article" date="2019" name="Commun. Biol.">
        <title>The bagworm genome reveals a unique fibroin gene that provides high tensile strength.</title>
        <authorList>
            <person name="Kono N."/>
            <person name="Nakamura H."/>
            <person name="Ohtoshi R."/>
            <person name="Tomita M."/>
            <person name="Numata K."/>
            <person name="Arakawa K."/>
        </authorList>
    </citation>
    <scope>NUCLEOTIDE SEQUENCE [LARGE SCALE GENOMIC DNA]</scope>
</reference>
<sequence>MCQHAYAEDRIFLILLIMSNIYYGKFKDKIENVRRLFQYLQVVFVRQLQEYGVFENNRVLERPTGDFTKAARHRRLPVARDLESWKSKGSPSSGGDVRCRSTASPPIYCIPNIVYMEYIL</sequence>
<accession>A0A4C1U5G0</accession>
<name>A0A4C1U5G0_EUMVA</name>
<dbReference type="AlphaFoldDB" id="A0A4C1U5G0"/>